<protein>
    <submittedName>
        <fullName evidence="3">DNA-binding transcriptional regulator YafY</fullName>
    </submittedName>
</protein>
<dbReference type="InterPro" id="IPR013196">
    <property type="entry name" value="HTH_11"/>
</dbReference>
<dbReference type="SUPFAM" id="SSF46785">
    <property type="entry name" value="Winged helix' DNA-binding domain"/>
    <property type="match status" value="1"/>
</dbReference>
<dbReference type="InterPro" id="IPR036390">
    <property type="entry name" value="WH_DNA-bd_sf"/>
</dbReference>
<dbReference type="InterPro" id="IPR051534">
    <property type="entry name" value="CBASS_pafABC_assoc_protein"/>
</dbReference>
<dbReference type="InterPro" id="IPR026881">
    <property type="entry name" value="WYL_dom"/>
</dbReference>
<feature type="domain" description="WYL" evidence="2">
    <location>
        <begin position="208"/>
        <end position="274"/>
    </location>
</feature>
<dbReference type="PANTHER" id="PTHR34580:SF3">
    <property type="entry name" value="PROTEIN PAFB"/>
    <property type="match status" value="1"/>
</dbReference>
<dbReference type="Proteomes" id="UP000318050">
    <property type="component" value="Unassembled WGS sequence"/>
</dbReference>
<dbReference type="Pfam" id="PF13280">
    <property type="entry name" value="WYL"/>
    <property type="match status" value="1"/>
</dbReference>
<organism evidence="3 4">
    <name type="scientific">Nitrospirillum amazonense</name>
    <dbReference type="NCBI Taxonomy" id="28077"/>
    <lineage>
        <taxon>Bacteria</taxon>
        <taxon>Pseudomonadati</taxon>
        <taxon>Pseudomonadota</taxon>
        <taxon>Alphaproteobacteria</taxon>
        <taxon>Rhodospirillales</taxon>
        <taxon>Azospirillaceae</taxon>
        <taxon>Nitrospirillum</taxon>
    </lineage>
</organism>
<keyword evidence="3" id="KW-0238">DNA-binding</keyword>
<dbReference type="EMBL" id="VITT01000015">
    <property type="protein sequence ID" value="TWB54269.1"/>
    <property type="molecule type" value="Genomic_DNA"/>
</dbReference>
<dbReference type="Pfam" id="PF08279">
    <property type="entry name" value="HTH_11"/>
    <property type="match status" value="1"/>
</dbReference>
<evidence type="ECO:0000259" key="1">
    <source>
        <dbReference type="Pfam" id="PF08279"/>
    </source>
</evidence>
<accession>A0A560I8F0</accession>
<gene>
    <name evidence="3" type="ORF">FBZ92_11536</name>
</gene>
<evidence type="ECO:0000259" key="2">
    <source>
        <dbReference type="Pfam" id="PF13280"/>
    </source>
</evidence>
<reference evidence="3 4" key="1">
    <citation type="submission" date="2019-06" db="EMBL/GenBank/DDBJ databases">
        <title>Genomic Encyclopedia of Type Strains, Phase IV (KMG-V): Genome sequencing to study the core and pangenomes of soil and plant-associated prokaryotes.</title>
        <authorList>
            <person name="Whitman W."/>
        </authorList>
    </citation>
    <scope>NUCLEOTIDE SEQUENCE [LARGE SCALE GENOMIC DNA]</scope>
    <source>
        <strain evidence="3 4">BR 11140</strain>
    </source>
</reference>
<dbReference type="Gene3D" id="1.10.10.10">
    <property type="entry name" value="Winged helix-like DNA-binding domain superfamily/Winged helix DNA-binding domain"/>
    <property type="match status" value="1"/>
</dbReference>
<name>A0A560I8F0_9PROT</name>
<dbReference type="InterPro" id="IPR036388">
    <property type="entry name" value="WH-like_DNA-bd_sf"/>
</dbReference>
<dbReference type="PROSITE" id="PS52050">
    <property type="entry name" value="WYL"/>
    <property type="match status" value="1"/>
</dbReference>
<comment type="caution">
    <text evidence="3">The sequence shown here is derived from an EMBL/GenBank/DDBJ whole genome shotgun (WGS) entry which is preliminary data.</text>
</comment>
<feature type="domain" description="Helix-turn-helix type 11" evidence="1">
    <location>
        <begin position="76"/>
        <end position="129"/>
    </location>
</feature>
<proteinExistence type="predicted"/>
<evidence type="ECO:0000313" key="3">
    <source>
        <dbReference type="EMBL" id="TWB54269.1"/>
    </source>
</evidence>
<evidence type="ECO:0000313" key="4">
    <source>
        <dbReference type="Proteomes" id="UP000318050"/>
    </source>
</evidence>
<sequence>MPTAVISVSGRTSRHRGLGHEGMVAKSSLDFYKSAGIATTCPLTSAAGIEGGRGPGYHAGPPIHRAGFYPLSRSARLLDLIQALRRHRRPVTAADLAGELGVSIRTVYRDIATLAAQGVPVEGEAGLGYVLRPGFMLPPLMFGDDEIEALVLGLRWVAQRGDGPLGLAAQNATAKITAVLPADLKALAEDSGLVPVSLKPSVTEPRDLTEIRRAIRMERKLRIAYTDGQGRASDRTIWPFALAFMERIRMVAAWCETRQAFRHFRTDRIVEVTVEADRYPRRRHALLADWKAEMDAPEET</sequence>
<dbReference type="AlphaFoldDB" id="A0A560I8F0"/>
<dbReference type="PANTHER" id="PTHR34580">
    <property type="match status" value="1"/>
</dbReference>
<dbReference type="GO" id="GO:0003677">
    <property type="term" value="F:DNA binding"/>
    <property type="evidence" value="ECO:0007669"/>
    <property type="project" value="UniProtKB-KW"/>
</dbReference>